<keyword evidence="6" id="KW-0418">Kinase</keyword>
<dbReference type="Gene3D" id="3.30.565.10">
    <property type="entry name" value="Histidine kinase-like ATPase, C-terminal domain"/>
    <property type="match status" value="1"/>
</dbReference>
<keyword evidence="4" id="KW-0597">Phosphoprotein</keyword>
<dbReference type="InterPro" id="IPR005467">
    <property type="entry name" value="His_kinase_dom"/>
</dbReference>
<dbReference type="Pfam" id="PF07730">
    <property type="entry name" value="HisKA_3"/>
    <property type="match status" value="1"/>
</dbReference>
<dbReference type="InterPro" id="IPR011712">
    <property type="entry name" value="Sig_transdc_His_kin_sub3_dim/P"/>
</dbReference>
<comment type="subcellular location">
    <subcellularLocation>
        <location evidence="2">Membrane</location>
    </subcellularLocation>
</comment>
<dbReference type="PANTHER" id="PTHR24421:SF58">
    <property type="entry name" value="SIGNAL TRANSDUCTION HISTIDINE-PROTEIN KINASE_PHOSPHATASE UHPB"/>
    <property type="match status" value="1"/>
</dbReference>
<name>A0A422QTU5_9RHOB</name>
<keyword evidence="8" id="KW-1133">Transmembrane helix</keyword>
<gene>
    <name evidence="11" type="ORF">A7A09_016940</name>
</gene>
<dbReference type="SUPFAM" id="SSF55874">
    <property type="entry name" value="ATPase domain of HSP90 chaperone/DNA topoisomerase II/histidine kinase"/>
    <property type="match status" value="1"/>
</dbReference>
<evidence type="ECO:0000313" key="12">
    <source>
        <dbReference type="Proteomes" id="UP000238137"/>
    </source>
</evidence>
<dbReference type="Pfam" id="PF16448">
    <property type="entry name" value="LapD_MoxY_N"/>
    <property type="match status" value="1"/>
</dbReference>
<evidence type="ECO:0000259" key="9">
    <source>
        <dbReference type="PROSITE" id="PS50109"/>
    </source>
</evidence>
<evidence type="ECO:0000256" key="6">
    <source>
        <dbReference type="ARBA" id="ARBA00022777"/>
    </source>
</evidence>
<dbReference type="GO" id="GO:0046983">
    <property type="term" value="F:protein dimerization activity"/>
    <property type="evidence" value="ECO:0007669"/>
    <property type="project" value="InterPro"/>
</dbReference>
<evidence type="ECO:0000256" key="8">
    <source>
        <dbReference type="SAM" id="Phobius"/>
    </source>
</evidence>
<dbReference type="Gene3D" id="6.10.340.10">
    <property type="match status" value="1"/>
</dbReference>
<evidence type="ECO:0000256" key="1">
    <source>
        <dbReference type="ARBA" id="ARBA00000085"/>
    </source>
</evidence>
<evidence type="ECO:0000256" key="3">
    <source>
        <dbReference type="ARBA" id="ARBA00012438"/>
    </source>
</evidence>
<keyword evidence="7" id="KW-0902">Two-component regulatory system</keyword>
<proteinExistence type="predicted"/>
<keyword evidence="8" id="KW-0472">Membrane</keyword>
<protein>
    <recommendedName>
        <fullName evidence="3">histidine kinase</fullName>
        <ecNumber evidence="3">2.7.13.3</ecNumber>
    </recommendedName>
</protein>
<dbReference type="PROSITE" id="PS50885">
    <property type="entry name" value="HAMP"/>
    <property type="match status" value="1"/>
</dbReference>
<feature type="transmembrane region" description="Helical" evidence="8">
    <location>
        <begin position="66"/>
        <end position="86"/>
    </location>
</feature>
<dbReference type="InterPro" id="IPR036890">
    <property type="entry name" value="HATPase_C_sf"/>
</dbReference>
<dbReference type="InterPro" id="IPR003594">
    <property type="entry name" value="HATPase_dom"/>
</dbReference>
<dbReference type="InterPro" id="IPR003660">
    <property type="entry name" value="HAMP_dom"/>
</dbReference>
<dbReference type="GO" id="GO:0016020">
    <property type="term" value="C:membrane"/>
    <property type="evidence" value="ECO:0007669"/>
    <property type="project" value="UniProtKB-SubCell"/>
</dbReference>
<evidence type="ECO:0000256" key="2">
    <source>
        <dbReference type="ARBA" id="ARBA00004370"/>
    </source>
</evidence>
<reference evidence="11" key="1">
    <citation type="submission" date="2018-05" db="EMBL/GenBank/DDBJ databases">
        <title>Reclassification of Methylarcula marina and Methylarcula terricola as Paracoccus methylarcula sp.nov., comb.nov. and Paracoccus terricola comb.nov.</title>
        <authorList>
            <person name="Shmareva M.N."/>
            <person name="Doronina N.V."/>
            <person name="Vasilenko O.V."/>
            <person name="Tarlachkov S.V."/>
            <person name="Trotsenko Y.A."/>
        </authorList>
    </citation>
    <scope>NUCLEOTIDE SEQUENCE [LARGE SCALE GENOMIC DNA]</scope>
    <source>
        <strain evidence="11">VKM B-2159</strain>
    </source>
</reference>
<dbReference type="PROSITE" id="PS50109">
    <property type="entry name" value="HIS_KIN"/>
    <property type="match status" value="1"/>
</dbReference>
<dbReference type="SMART" id="SM00387">
    <property type="entry name" value="HATPase_c"/>
    <property type="match status" value="1"/>
</dbReference>
<keyword evidence="8" id="KW-0812">Transmembrane</keyword>
<evidence type="ECO:0000256" key="7">
    <source>
        <dbReference type="ARBA" id="ARBA00023012"/>
    </source>
</evidence>
<dbReference type="InterPro" id="IPR032244">
    <property type="entry name" value="LapD_MoxY_N"/>
</dbReference>
<sequence length="496" mass="53100">MHRNRSCPLLRQPDRDEKPAPLLLHANIPGVRPLTAEGAAPPLAWTSSPACANLRAMNRLSLTTRILLVIFTVQAMLFAALAAANLNSLRGEIALETRLGAQTARSLVLATIGTLQSAVPPDALMTALPERLVPPRHTRIMVLDPREGVIRESEPDPEPARAAPAWFAAMVAPEPQETRVPVTAGGRLQGFVHIATDPAAGIAGAWRTIRTTLGLAALAALAQALLILIATRHALRPVGSIAARLEDLTHGDLAARVGLLSQPDLAPLATGVDRLASALEQAQTDRRRLQRRVVNRGDEERKAIARDLHDEMGPCLFGLRVEADALHEAAPDPAIAEHANAISAIAEEISRVNRSLLNDLRPAAVGQLPLPAVLSDYTDDLGRRFPDIRIRLDIAEGLPEPDEATALTLFRILQEGTTNALRHADAHSVAIRLWTDPAHWRMILSDDGKGLAPGSREGTGLTGMRERITLLGGELTLSSTGNGTTIEANLPRAQTG</sequence>
<evidence type="ECO:0000259" key="10">
    <source>
        <dbReference type="PROSITE" id="PS50885"/>
    </source>
</evidence>
<keyword evidence="12" id="KW-1185">Reference proteome</keyword>
<accession>A0A422QTU5</accession>
<dbReference type="OrthoDB" id="9778496at2"/>
<dbReference type="Pfam" id="PF02518">
    <property type="entry name" value="HATPase_c"/>
    <property type="match status" value="1"/>
</dbReference>
<dbReference type="EMBL" id="PXNQ02000011">
    <property type="protein sequence ID" value="RNF33429.1"/>
    <property type="molecule type" value="Genomic_DNA"/>
</dbReference>
<comment type="catalytic activity">
    <reaction evidence="1">
        <text>ATP + protein L-histidine = ADP + protein N-phospho-L-histidine.</text>
        <dbReference type="EC" id="2.7.13.3"/>
    </reaction>
</comment>
<evidence type="ECO:0000256" key="5">
    <source>
        <dbReference type="ARBA" id="ARBA00022679"/>
    </source>
</evidence>
<dbReference type="GO" id="GO:0000155">
    <property type="term" value="F:phosphorelay sensor kinase activity"/>
    <property type="evidence" value="ECO:0007669"/>
    <property type="project" value="InterPro"/>
</dbReference>
<organism evidence="11 12">
    <name type="scientific">Paracoccus methylarcula</name>
    <dbReference type="NCBI Taxonomy" id="72022"/>
    <lineage>
        <taxon>Bacteria</taxon>
        <taxon>Pseudomonadati</taxon>
        <taxon>Pseudomonadota</taxon>
        <taxon>Alphaproteobacteria</taxon>
        <taxon>Rhodobacterales</taxon>
        <taxon>Paracoccaceae</taxon>
        <taxon>Paracoccus</taxon>
    </lineage>
</organism>
<dbReference type="AlphaFoldDB" id="A0A422QTU5"/>
<feature type="domain" description="Histidine kinase" evidence="9">
    <location>
        <begin position="307"/>
        <end position="494"/>
    </location>
</feature>
<feature type="domain" description="HAMP" evidence="10">
    <location>
        <begin position="232"/>
        <end position="284"/>
    </location>
</feature>
<dbReference type="Gene3D" id="1.20.5.1930">
    <property type="match status" value="1"/>
</dbReference>
<evidence type="ECO:0000313" key="11">
    <source>
        <dbReference type="EMBL" id="RNF33429.1"/>
    </source>
</evidence>
<comment type="caution">
    <text evidence="11">The sequence shown here is derived from an EMBL/GenBank/DDBJ whole genome shotgun (WGS) entry which is preliminary data.</text>
</comment>
<dbReference type="PANTHER" id="PTHR24421">
    <property type="entry name" value="NITRATE/NITRITE SENSOR PROTEIN NARX-RELATED"/>
    <property type="match status" value="1"/>
</dbReference>
<dbReference type="Proteomes" id="UP000238137">
    <property type="component" value="Unassembled WGS sequence"/>
</dbReference>
<evidence type="ECO:0000256" key="4">
    <source>
        <dbReference type="ARBA" id="ARBA00022553"/>
    </source>
</evidence>
<dbReference type="CDD" id="cd16917">
    <property type="entry name" value="HATPase_UhpB-NarQ-NarX-like"/>
    <property type="match status" value="1"/>
</dbReference>
<dbReference type="EC" id="2.7.13.3" evidence="3"/>
<dbReference type="InterPro" id="IPR050482">
    <property type="entry name" value="Sensor_HK_TwoCompSys"/>
</dbReference>
<keyword evidence="5" id="KW-0808">Transferase</keyword>
<dbReference type="SMART" id="SM00304">
    <property type="entry name" value="HAMP"/>
    <property type="match status" value="1"/>
</dbReference>